<dbReference type="CDD" id="cd03257">
    <property type="entry name" value="ABC_NikE_OppD_transporters"/>
    <property type="match status" value="1"/>
</dbReference>
<keyword evidence="7" id="KW-0472">Membrane</keyword>
<dbReference type="InterPro" id="IPR027417">
    <property type="entry name" value="P-loop_NTPase"/>
</dbReference>
<keyword evidence="3" id="KW-0813">Transport</keyword>
<dbReference type="PANTHER" id="PTHR43297:SF2">
    <property type="entry name" value="DIPEPTIDE TRANSPORT ATP-BINDING PROTEIN DPPD"/>
    <property type="match status" value="1"/>
</dbReference>
<keyword evidence="10" id="KW-1185">Reference proteome</keyword>
<protein>
    <submittedName>
        <fullName evidence="9">ABC transporter ATP-binding protein</fullName>
    </submittedName>
</protein>
<gene>
    <name evidence="9" type="ORF">ACFPOD_09555</name>
</gene>
<dbReference type="Proteomes" id="UP001596107">
    <property type="component" value="Unassembled WGS sequence"/>
</dbReference>
<accession>A0ABW0T9U2</accession>
<name>A0ABW0T9U2_9HYPH</name>
<dbReference type="RefSeq" id="WP_223021321.1">
    <property type="nucleotide sequence ID" value="NZ_CP078143.1"/>
</dbReference>
<dbReference type="Pfam" id="PF00005">
    <property type="entry name" value="ABC_tran"/>
    <property type="match status" value="1"/>
</dbReference>
<evidence type="ECO:0000256" key="3">
    <source>
        <dbReference type="ARBA" id="ARBA00022448"/>
    </source>
</evidence>
<dbReference type="PANTHER" id="PTHR43297">
    <property type="entry name" value="OLIGOPEPTIDE TRANSPORT ATP-BINDING PROTEIN APPD"/>
    <property type="match status" value="1"/>
</dbReference>
<dbReference type="NCBIfam" id="TIGR01727">
    <property type="entry name" value="oligo_HPY"/>
    <property type="match status" value="1"/>
</dbReference>
<evidence type="ECO:0000256" key="6">
    <source>
        <dbReference type="ARBA" id="ARBA00022840"/>
    </source>
</evidence>
<dbReference type="InterPro" id="IPR003439">
    <property type="entry name" value="ABC_transporter-like_ATP-bd"/>
</dbReference>
<dbReference type="InterPro" id="IPR013563">
    <property type="entry name" value="Oligopep_ABC_C"/>
</dbReference>
<dbReference type="Gene3D" id="3.40.50.300">
    <property type="entry name" value="P-loop containing nucleotide triphosphate hydrolases"/>
    <property type="match status" value="1"/>
</dbReference>
<evidence type="ECO:0000256" key="7">
    <source>
        <dbReference type="ARBA" id="ARBA00023136"/>
    </source>
</evidence>
<reference evidence="10" key="1">
    <citation type="journal article" date="2019" name="Int. J. Syst. Evol. Microbiol.">
        <title>The Global Catalogue of Microorganisms (GCM) 10K type strain sequencing project: providing services to taxonomists for standard genome sequencing and annotation.</title>
        <authorList>
            <consortium name="The Broad Institute Genomics Platform"/>
            <consortium name="The Broad Institute Genome Sequencing Center for Infectious Disease"/>
            <person name="Wu L."/>
            <person name="Ma J."/>
        </authorList>
    </citation>
    <scope>NUCLEOTIDE SEQUENCE [LARGE SCALE GENOMIC DNA]</scope>
    <source>
        <strain evidence="10">JCM 3366</strain>
    </source>
</reference>
<evidence type="ECO:0000256" key="1">
    <source>
        <dbReference type="ARBA" id="ARBA00004417"/>
    </source>
</evidence>
<comment type="caution">
    <text evidence="9">The sequence shown here is derived from an EMBL/GenBank/DDBJ whole genome shotgun (WGS) entry which is preliminary data.</text>
</comment>
<comment type="similarity">
    <text evidence="2">Belongs to the ABC transporter superfamily.</text>
</comment>
<proteinExistence type="inferred from homology"/>
<dbReference type="InterPro" id="IPR050388">
    <property type="entry name" value="ABC_Ni/Peptide_Import"/>
</dbReference>
<keyword evidence="6 9" id="KW-0067">ATP-binding</keyword>
<evidence type="ECO:0000313" key="9">
    <source>
        <dbReference type="EMBL" id="MFC5585359.1"/>
    </source>
</evidence>
<evidence type="ECO:0000259" key="8">
    <source>
        <dbReference type="PROSITE" id="PS50893"/>
    </source>
</evidence>
<evidence type="ECO:0000313" key="10">
    <source>
        <dbReference type="Proteomes" id="UP001596107"/>
    </source>
</evidence>
<dbReference type="PROSITE" id="PS50893">
    <property type="entry name" value="ABC_TRANSPORTER_2"/>
    <property type="match status" value="1"/>
</dbReference>
<dbReference type="Pfam" id="PF08352">
    <property type="entry name" value="oligo_HPY"/>
    <property type="match status" value="1"/>
</dbReference>
<dbReference type="EMBL" id="JBHSNB010000002">
    <property type="protein sequence ID" value="MFC5585359.1"/>
    <property type="molecule type" value="Genomic_DNA"/>
</dbReference>
<organism evidence="9 10">
    <name type="scientific">Nitratireductor kimnyeongensis</name>
    <dbReference type="NCBI Taxonomy" id="430679"/>
    <lineage>
        <taxon>Bacteria</taxon>
        <taxon>Pseudomonadati</taxon>
        <taxon>Pseudomonadota</taxon>
        <taxon>Alphaproteobacteria</taxon>
        <taxon>Hyphomicrobiales</taxon>
        <taxon>Phyllobacteriaceae</taxon>
        <taxon>Nitratireductor</taxon>
    </lineage>
</organism>
<dbReference type="SUPFAM" id="SSF52540">
    <property type="entry name" value="P-loop containing nucleoside triphosphate hydrolases"/>
    <property type="match status" value="1"/>
</dbReference>
<keyword evidence="4" id="KW-1003">Cell membrane</keyword>
<dbReference type="GO" id="GO:0005524">
    <property type="term" value="F:ATP binding"/>
    <property type="evidence" value="ECO:0007669"/>
    <property type="project" value="UniProtKB-KW"/>
</dbReference>
<keyword evidence="5" id="KW-0547">Nucleotide-binding</keyword>
<evidence type="ECO:0000256" key="4">
    <source>
        <dbReference type="ARBA" id="ARBA00022475"/>
    </source>
</evidence>
<feature type="domain" description="ABC transporter" evidence="8">
    <location>
        <begin position="7"/>
        <end position="258"/>
    </location>
</feature>
<sequence>MQKNPILRVEGLRTTFTSDDGEVVAVDDVSFDVNEGEIVGLIGESGSGKSVTALAVMGLLPKSTSHVTAERIMFDGRDLAHASERELRRLRGGSIGMIFQEPMSSLNPVLKIGDQLIEPIRIHERISYRAAFDRGVELLTKVGIPSPVQRMNDYPHQLSGGMRQRVMIAIALSCSPKLLLADEPTTALDVTIQAQLLDLLLEIQAETKMAIVLITHSMGVIAECADKVVVMYSGRIAEQGPVTEIFDRPGHPYTKGLMQCTPELTGNSRRLTTIPGTLPSLSALPPGCRFAPRCDLAQPDCVAGRPPMIAIGKEHASACIRADELVASAAQPEGAEV</sequence>
<dbReference type="InterPro" id="IPR017871">
    <property type="entry name" value="ABC_transporter-like_CS"/>
</dbReference>
<evidence type="ECO:0000256" key="5">
    <source>
        <dbReference type="ARBA" id="ARBA00022741"/>
    </source>
</evidence>
<evidence type="ECO:0000256" key="2">
    <source>
        <dbReference type="ARBA" id="ARBA00005417"/>
    </source>
</evidence>
<dbReference type="PROSITE" id="PS00211">
    <property type="entry name" value="ABC_TRANSPORTER_1"/>
    <property type="match status" value="1"/>
</dbReference>
<comment type="subcellular location">
    <subcellularLocation>
        <location evidence="1">Cell inner membrane</location>
        <topology evidence="1">Peripheral membrane protein</topology>
    </subcellularLocation>
</comment>
<dbReference type="SMART" id="SM00382">
    <property type="entry name" value="AAA"/>
    <property type="match status" value="1"/>
</dbReference>
<dbReference type="InterPro" id="IPR003593">
    <property type="entry name" value="AAA+_ATPase"/>
</dbReference>